<dbReference type="OrthoDB" id="5875at2157"/>
<dbReference type="InterPro" id="IPR027417">
    <property type="entry name" value="P-loop_NTPase"/>
</dbReference>
<dbReference type="Pfam" id="PF08438">
    <property type="entry name" value="YGR210-like_G4"/>
    <property type="match status" value="1"/>
</dbReference>
<dbReference type="Proteomes" id="UP000053157">
    <property type="component" value="Unassembled WGS sequence"/>
</dbReference>
<comment type="similarity">
    <text evidence="1">Belongs to the RelA/SpoT family.</text>
</comment>
<dbReference type="Gene3D" id="3.10.20.30">
    <property type="match status" value="1"/>
</dbReference>
<dbReference type="AlphaFoldDB" id="A0A0W1SXQ0"/>
<evidence type="ECO:0000256" key="1">
    <source>
        <dbReference type="ARBA" id="ARBA00007476"/>
    </source>
</evidence>
<sequence>MLSLALAGKPNAGKSTFYTASTLAEVDVANYPFTTIDANRGVTHARTRCPCVDRDERCGNCEDGIRYVPVELVDVAGLVPGAHEGRGLGNQFLDELTNADVIVNVVDASGGTNAEGEPVEVGTFDPVEEVDFIEEELEQWLAGIVHRNWESVVRKSRSPDFDLDDALTDLLTGVGATEHDIAVVLRELDYSPNPRQWTDEDRITLARAIRRRTKPIVLVANKVDIAPEENLERLAETGKPVIPATADGELALRRAREAGLIDYHPGDDDFELVGDVSGPQEKGLERIRDLMAEHGGTGTQTAIDTAVYDVLDHITVYPVQNESKWTDGTGNVLPDAFLLPRGSTPRDLAYAVHSDIGEGYLHAVDARSKRRIAEDHELSEGDVIKIVSTAK</sequence>
<dbReference type="InterPro" id="IPR006073">
    <property type="entry name" value="GTP-bd"/>
</dbReference>
<gene>
    <name evidence="4" type="primary">ychF</name>
    <name evidence="4" type="ORF">AUR66_06030</name>
</gene>
<dbReference type="CDD" id="cd01899">
    <property type="entry name" value="Ygr210"/>
    <property type="match status" value="1"/>
</dbReference>
<keyword evidence="2" id="KW-0547">Nucleotide-binding</keyword>
<dbReference type="CDD" id="cd01669">
    <property type="entry name" value="TGS_MJ1332_like"/>
    <property type="match status" value="1"/>
</dbReference>
<organism evidence="4 5">
    <name type="scientific">Haloferax profundi</name>
    <dbReference type="NCBI Taxonomy" id="1544718"/>
    <lineage>
        <taxon>Archaea</taxon>
        <taxon>Methanobacteriati</taxon>
        <taxon>Methanobacteriota</taxon>
        <taxon>Stenosarchaea group</taxon>
        <taxon>Halobacteria</taxon>
        <taxon>Halobacteriales</taxon>
        <taxon>Haloferacaceae</taxon>
        <taxon>Haloferax</taxon>
    </lineage>
</organism>
<feature type="domain" description="OBG-type G" evidence="3">
    <location>
        <begin position="2"/>
        <end position="264"/>
    </location>
</feature>
<dbReference type="PROSITE" id="PS51710">
    <property type="entry name" value="G_OBG"/>
    <property type="match status" value="1"/>
</dbReference>
<protein>
    <submittedName>
        <fullName evidence="4">Translation-associated GTPase</fullName>
    </submittedName>
</protein>
<dbReference type="Gene3D" id="1.10.8.470">
    <property type="match status" value="1"/>
</dbReference>
<dbReference type="SUPFAM" id="SSF81271">
    <property type="entry name" value="TGS-like"/>
    <property type="match status" value="1"/>
</dbReference>
<evidence type="ECO:0000256" key="2">
    <source>
        <dbReference type="ARBA" id="ARBA00022741"/>
    </source>
</evidence>
<accession>A0A0W1SXQ0</accession>
<name>A0A0W1SXQ0_9EURY</name>
<dbReference type="InterPro" id="IPR012676">
    <property type="entry name" value="TGS-like"/>
</dbReference>
<dbReference type="GO" id="GO:0005525">
    <property type="term" value="F:GTP binding"/>
    <property type="evidence" value="ECO:0007669"/>
    <property type="project" value="InterPro"/>
</dbReference>
<dbReference type="SUPFAM" id="SSF52540">
    <property type="entry name" value="P-loop containing nucleoside triphosphate hydrolases"/>
    <property type="match status" value="1"/>
</dbReference>
<dbReference type="RefSeq" id="WP_058570665.1">
    <property type="nucleotide sequence ID" value="NZ_LOPV01000019.1"/>
</dbReference>
<dbReference type="Gene3D" id="3.40.50.300">
    <property type="entry name" value="P-loop containing nucleotide triphosphate hydrolases"/>
    <property type="match status" value="1"/>
</dbReference>
<evidence type="ECO:0000313" key="4">
    <source>
        <dbReference type="EMBL" id="KTG30825.1"/>
    </source>
</evidence>
<dbReference type="InterPro" id="IPR012675">
    <property type="entry name" value="Beta-grasp_dom_sf"/>
</dbReference>
<comment type="caution">
    <text evidence="4">The sequence shown here is derived from an EMBL/GenBank/DDBJ whole genome shotgun (WGS) entry which is preliminary data.</text>
</comment>
<evidence type="ECO:0000259" key="3">
    <source>
        <dbReference type="PROSITE" id="PS51710"/>
    </source>
</evidence>
<dbReference type="InterPro" id="IPR031167">
    <property type="entry name" value="G_OBG"/>
</dbReference>
<dbReference type="EMBL" id="LOPV01000019">
    <property type="protein sequence ID" value="KTG30825.1"/>
    <property type="molecule type" value="Genomic_DNA"/>
</dbReference>
<dbReference type="GO" id="GO:0016887">
    <property type="term" value="F:ATP hydrolysis activity"/>
    <property type="evidence" value="ECO:0007669"/>
    <property type="project" value="TreeGrafter"/>
</dbReference>
<dbReference type="InterPro" id="IPR004095">
    <property type="entry name" value="TGS"/>
</dbReference>
<evidence type="ECO:0000313" key="5">
    <source>
        <dbReference type="Proteomes" id="UP000053157"/>
    </source>
</evidence>
<dbReference type="FunFam" id="3.10.20.30:FF:000002">
    <property type="entry name" value="GTP pyrophosphokinase (RelA/SpoT)"/>
    <property type="match status" value="1"/>
</dbReference>
<dbReference type="PRINTS" id="PR00326">
    <property type="entry name" value="GTP1OBG"/>
</dbReference>
<dbReference type="Pfam" id="PF01926">
    <property type="entry name" value="MMR_HSR1"/>
    <property type="match status" value="1"/>
</dbReference>
<proteinExistence type="inferred from homology"/>
<dbReference type="NCBIfam" id="NF007171">
    <property type="entry name" value="PRK09602.1"/>
    <property type="match status" value="1"/>
</dbReference>
<dbReference type="InterPro" id="IPR013646">
    <property type="entry name" value="YGR210-like_G4"/>
</dbReference>
<dbReference type="Pfam" id="PF02824">
    <property type="entry name" value="TGS"/>
    <property type="match status" value="1"/>
</dbReference>
<dbReference type="PANTHER" id="PTHR23305:SF1">
    <property type="entry name" value="OBG-TYPE G DOMAIN-CONTAINING PROTEIN"/>
    <property type="match status" value="1"/>
</dbReference>
<dbReference type="GO" id="GO:0005737">
    <property type="term" value="C:cytoplasm"/>
    <property type="evidence" value="ECO:0007669"/>
    <property type="project" value="TreeGrafter"/>
</dbReference>
<reference evidence="4 5" key="1">
    <citation type="submission" date="2015-12" db="EMBL/GenBank/DDBJ databases">
        <title>Haloferax profundi sp. nov. isolated from the Discovery deep brine-seawater interface in the Red Sea.</title>
        <authorList>
            <person name="Zhang G."/>
            <person name="Stingl U."/>
            <person name="Rashid M."/>
        </authorList>
    </citation>
    <scope>NUCLEOTIDE SEQUENCE [LARGE SCALE GENOMIC DNA]</scope>
    <source>
        <strain evidence="4 5">SB29</strain>
    </source>
</reference>
<keyword evidence="5" id="KW-1185">Reference proteome</keyword>
<dbReference type="PANTHER" id="PTHR23305">
    <property type="entry name" value="OBG GTPASE FAMILY"/>
    <property type="match status" value="1"/>
</dbReference>